<dbReference type="InterPro" id="IPR035899">
    <property type="entry name" value="DBL_dom_sf"/>
</dbReference>
<dbReference type="SUPFAM" id="SSF50729">
    <property type="entry name" value="PH domain-like"/>
    <property type="match status" value="1"/>
</dbReference>
<evidence type="ECO:0000256" key="1">
    <source>
        <dbReference type="SAM" id="Coils"/>
    </source>
</evidence>
<dbReference type="OrthoDB" id="1594986at2759"/>
<dbReference type="SMART" id="SM00666">
    <property type="entry name" value="PB1"/>
    <property type="match status" value="1"/>
</dbReference>
<dbReference type="GO" id="GO:0031106">
    <property type="term" value="P:septin ring organization"/>
    <property type="evidence" value="ECO:0007669"/>
    <property type="project" value="TreeGrafter"/>
</dbReference>
<evidence type="ECO:0000259" key="3">
    <source>
        <dbReference type="PROSITE" id="PS50010"/>
    </source>
</evidence>
<dbReference type="Gene3D" id="1.20.900.10">
    <property type="entry name" value="Dbl homology (DH) domain"/>
    <property type="match status" value="1"/>
</dbReference>
<dbReference type="InterPro" id="IPR001331">
    <property type="entry name" value="GDS_CDC24_CS"/>
</dbReference>
<dbReference type="HOGENOM" id="CLU_007879_0_0_1"/>
<name>M3J399_CANMX</name>
<dbReference type="CDD" id="cd05992">
    <property type="entry name" value="PB1"/>
    <property type="match status" value="1"/>
</dbReference>
<dbReference type="GO" id="GO:0043332">
    <property type="term" value="C:mating projection tip"/>
    <property type="evidence" value="ECO:0007669"/>
    <property type="project" value="TreeGrafter"/>
</dbReference>
<dbReference type="STRING" id="1245528.M3J399"/>
<dbReference type="GO" id="GO:0005085">
    <property type="term" value="F:guanyl-nucleotide exchange factor activity"/>
    <property type="evidence" value="ECO:0007669"/>
    <property type="project" value="InterPro"/>
</dbReference>
<dbReference type="Pfam" id="PF15411">
    <property type="entry name" value="PH_10"/>
    <property type="match status" value="1"/>
</dbReference>
<dbReference type="InterPro" id="IPR010481">
    <property type="entry name" value="Cdc24/Scd1_N"/>
</dbReference>
<dbReference type="PROSITE" id="PS00741">
    <property type="entry name" value="DH_1"/>
    <property type="match status" value="1"/>
</dbReference>
<dbReference type="InterPro" id="IPR053026">
    <property type="entry name" value="CDC42_GEF"/>
</dbReference>
<dbReference type="Proteomes" id="UP000011777">
    <property type="component" value="Unassembled WGS sequence"/>
</dbReference>
<feature type="compositionally biased region" description="Low complexity" evidence="2">
    <location>
        <begin position="708"/>
        <end position="741"/>
    </location>
</feature>
<feature type="region of interest" description="Disordered" evidence="2">
    <location>
        <begin position="1"/>
        <end position="23"/>
    </location>
</feature>
<dbReference type="InterPro" id="IPR011993">
    <property type="entry name" value="PH-like_dom_sf"/>
</dbReference>
<comment type="caution">
    <text evidence="5">The sequence shown here is derived from an EMBL/GenBank/DDBJ whole genome shotgun (WGS) entry which is preliminary data.</text>
</comment>
<feature type="region of interest" description="Disordered" evidence="2">
    <location>
        <begin position="636"/>
        <end position="741"/>
    </location>
</feature>
<protein>
    <submittedName>
        <fullName evidence="5">Guanine nucleotide exchange factor Cdc24</fullName>
    </submittedName>
</protein>
<feature type="domain" description="PB1" evidence="4">
    <location>
        <begin position="748"/>
        <end position="836"/>
    </location>
</feature>
<dbReference type="OMA" id="NWRGFNL"/>
<evidence type="ECO:0000256" key="2">
    <source>
        <dbReference type="SAM" id="MobiDB-lite"/>
    </source>
</evidence>
<organism evidence="5 6">
    <name type="scientific">Candida maltosa (strain Xu316)</name>
    <name type="common">Yeast</name>
    <dbReference type="NCBI Taxonomy" id="1245528"/>
    <lineage>
        <taxon>Eukaryota</taxon>
        <taxon>Fungi</taxon>
        <taxon>Dikarya</taxon>
        <taxon>Ascomycota</taxon>
        <taxon>Saccharomycotina</taxon>
        <taxon>Pichiomycetes</taxon>
        <taxon>Debaryomycetaceae</taxon>
        <taxon>Candida/Lodderomyces clade</taxon>
        <taxon>Candida</taxon>
    </lineage>
</organism>
<dbReference type="GO" id="GO:0035556">
    <property type="term" value="P:intracellular signal transduction"/>
    <property type="evidence" value="ECO:0007669"/>
    <property type="project" value="InterPro"/>
</dbReference>
<dbReference type="eggNOG" id="KOG3519">
    <property type="taxonomic scope" value="Eukaryota"/>
</dbReference>
<dbReference type="CDD" id="cd13246">
    <property type="entry name" value="PH_Scd1"/>
    <property type="match status" value="1"/>
</dbReference>
<dbReference type="InterPro" id="IPR033511">
    <property type="entry name" value="Cdc24/Scd1_PH_dom"/>
</dbReference>
<feature type="compositionally biased region" description="Polar residues" evidence="2">
    <location>
        <begin position="657"/>
        <end position="667"/>
    </location>
</feature>
<dbReference type="InterPro" id="IPR000219">
    <property type="entry name" value="DH_dom"/>
</dbReference>
<reference evidence="5 6" key="1">
    <citation type="submission" date="2013-02" db="EMBL/GenBank/DDBJ databases">
        <title>Genome sequence of Candida maltosa Xu316, a potential industrial strain for xylitol and ethanol production.</title>
        <authorList>
            <person name="Yu J."/>
            <person name="Wang Q."/>
            <person name="Geng X."/>
            <person name="Bao W."/>
            <person name="He P."/>
            <person name="Cai J."/>
        </authorList>
    </citation>
    <scope>NUCLEOTIDE SEQUENCE [LARGE SCALE GENOMIC DNA]</scope>
    <source>
        <strain evidence="6">Xu316</strain>
    </source>
</reference>
<proteinExistence type="predicted"/>
<dbReference type="AlphaFoldDB" id="M3J399"/>
<feature type="coiled-coil region" evidence="1">
    <location>
        <begin position="441"/>
        <end position="475"/>
    </location>
</feature>
<keyword evidence="6" id="KW-1185">Reference proteome</keyword>
<dbReference type="PROSITE" id="PS50010">
    <property type="entry name" value="DH_2"/>
    <property type="match status" value="1"/>
</dbReference>
<dbReference type="GO" id="GO:0005737">
    <property type="term" value="C:cytoplasm"/>
    <property type="evidence" value="ECO:0007669"/>
    <property type="project" value="TreeGrafter"/>
</dbReference>
<dbReference type="GO" id="GO:0000935">
    <property type="term" value="C:division septum"/>
    <property type="evidence" value="ECO:0007669"/>
    <property type="project" value="TreeGrafter"/>
</dbReference>
<dbReference type="SUPFAM" id="SSF48065">
    <property type="entry name" value="DBL homology domain (DH-domain)"/>
    <property type="match status" value="1"/>
</dbReference>
<dbReference type="PROSITE" id="PS51745">
    <property type="entry name" value="PB1"/>
    <property type="match status" value="1"/>
</dbReference>
<dbReference type="PANTHER" id="PTHR47339">
    <property type="entry name" value="CELL DIVISION CONTROL PROTEIN 24"/>
    <property type="match status" value="1"/>
</dbReference>
<dbReference type="SUPFAM" id="SSF54277">
    <property type="entry name" value="CAD &amp; PB1 domains"/>
    <property type="match status" value="1"/>
</dbReference>
<dbReference type="Pfam" id="PF00621">
    <property type="entry name" value="RhoGEF"/>
    <property type="match status" value="1"/>
</dbReference>
<evidence type="ECO:0000313" key="6">
    <source>
        <dbReference type="Proteomes" id="UP000011777"/>
    </source>
</evidence>
<dbReference type="Gene3D" id="2.30.29.30">
    <property type="entry name" value="Pleckstrin-homology domain (PH domain)/Phosphotyrosine-binding domain (PTB)"/>
    <property type="match status" value="1"/>
</dbReference>
<evidence type="ECO:0000313" key="5">
    <source>
        <dbReference type="EMBL" id="EMG46373.1"/>
    </source>
</evidence>
<accession>M3J399</accession>
<dbReference type="PANTHER" id="PTHR47339:SF1">
    <property type="entry name" value="CELL DIVISION CONTROL PROTEIN 24"/>
    <property type="match status" value="1"/>
</dbReference>
<dbReference type="InterPro" id="IPR000270">
    <property type="entry name" value="PB1_dom"/>
</dbReference>
<dbReference type="EMBL" id="AOGT01002033">
    <property type="protein sequence ID" value="EMG46373.1"/>
    <property type="molecule type" value="Genomic_DNA"/>
</dbReference>
<dbReference type="InterPro" id="IPR053793">
    <property type="entry name" value="PB1-like"/>
</dbReference>
<feature type="domain" description="DH" evidence="3">
    <location>
        <begin position="275"/>
        <end position="458"/>
    </location>
</feature>
<dbReference type="CDD" id="cd00160">
    <property type="entry name" value="RhoGEF"/>
    <property type="match status" value="1"/>
</dbReference>
<dbReference type="GO" id="GO:0005634">
    <property type="term" value="C:nucleus"/>
    <property type="evidence" value="ECO:0007669"/>
    <property type="project" value="TreeGrafter"/>
</dbReference>
<dbReference type="SMART" id="SM00325">
    <property type="entry name" value="RhoGEF"/>
    <property type="match status" value="1"/>
</dbReference>
<sequence>MEHPSAFRSFSTQSTSSVNSINTASSSRVVSSGTLNLNNFNKQSSPKDHLFYQCECLKRKLEKIPGMEPFLNSAFNQAEQYSEQQALALAQERTNNNNSSNNHTSLDGAMNRLSIGSDSSSVQSSLTRLATNASSSSSVTNLPTNNNLLTFTAGILPANISVDPATQLWKLFQQGAPLCVIFNFIIPEYQIPVISSDDLRICKKSVYDFLIAVKTHLNFEDEDMFTISNVFSDSTQDLLKIIVVVNKLLSKKASSAAEFAAIDEEVCVDVQITDERSKVFREIIETERKYVQDLELMCKYRQELIDAENLSSEQVHLLFPNINEIIDFQRRFLNGLECNINIPIRYQRIGSVFIHASLGPFNAYEPWTIGQLAAIDLISKESANLKKSSTLIDPGFELQSYILKPIQRLCKYPLLLKELIKTSPESTNEESSASSAAFNELLVARTAMKELANQVNEAQRRAENIEHLAKLKERVGNWRGFNLDAQGELLFHGHVGVKDADAEKEYVAYLFEKIIFFFIEIDDKKTEKVEKKSFLSTRKKSTSNTFSNSTANLLESINNARRDDTLPLELKGRVYISEIYNISAPATPGSTLIISWSGKKENGSFTLRYRSEEIRNQWEKCLRDLKTSEMNTQIHRKLRDSDSSLNTNDSSIYDYTGMSTSPTSQPIQQQQQQQQFYDQRASHGSRHHSSSSTLSMMKSNRVKSGDMSRLSSSSTTLGSFSNNNNTSPNTTAPSSTSSETTRVSPSFDVVVKLLYKSVELPEALVVPAQIQFTDLLSRIIAKILTSKLVNEDVKIGRLRYKDDEGDFVNLNSDDDWGLVLDMLVTEGSYMDLNDERRVVTVWVS</sequence>
<dbReference type="GO" id="GO:0030010">
    <property type="term" value="P:establishment of cell polarity"/>
    <property type="evidence" value="ECO:0007669"/>
    <property type="project" value="TreeGrafter"/>
</dbReference>
<evidence type="ECO:0000259" key="4">
    <source>
        <dbReference type="PROSITE" id="PS51745"/>
    </source>
</evidence>
<dbReference type="Pfam" id="PF06395">
    <property type="entry name" value="CDC24"/>
    <property type="match status" value="1"/>
</dbReference>
<gene>
    <name evidence="5" type="ORF">G210_3378</name>
</gene>
<keyword evidence="1" id="KW-0175">Coiled coil</keyword>
<dbReference type="Gene3D" id="3.10.20.90">
    <property type="entry name" value="Phosphatidylinositol 3-kinase Catalytic Subunit, Chain A, domain 1"/>
    <property type="match status" value="1"/>
</dbReference>